<evidence type="ECO:0000313" key="1">
    <source>
        <dbReference type="EMBL" id="KAF0919115.1"/>
    </source>
</evidence>
<organism evidence="1 2">
    <name type="scientific">Oryza meyeriana var. granulata</name>
    <dbReference type="NCBI Taxonomy" id="110450"/>
    <lineage>
        <taxon>Eukaryota</taxon>
        <taxon>Viridiplantae</taxon>
        <taxon>Streptophyta</taxon>
        <taxon>Embryophyta</taxon>
        <taxon>Tracheophyta</taxon>
        <taxon>Spermatophyta</taxon>
        <taxon>Magnoliopsida</taxon>
        <taxon>Liliopsida</taxon>
        <taxon>Poales</taxon>
        <taxon>Poaceae</taxon>
        <taxon>BOP clade</taxon>
        <taxon>Oryzoideae</taxon>
        <taxon>Oryzeae</taxon>
        <taxon>Oryzinae</taxon>
        <taxon>Oryza</taxon>
        <taxon>Oryza meyeriana</taxon>
    </lineage>
</organism>
<comment type="caution">
    <text evidence="1">The sequence shown here is derived from an EMBL/GenBank/DDBJ whole genome shotgun (WGS) entry which is preliminary data.</text>
</comment>
<dbReference type="Proteomes" id="UP000479710">
    <property type="component" value="Unassembled WGS sequence"/>
</dbReference>
<keyword evidence="2" id="KW-1185">Reference proteome</keyword>
<dbReference type="AlphaFoldDB" id="A0A6G1E1Y3"/>
<accession>A0A6G1E1Y3</accession>
<gene>
    <name evidence="1" type="ORF">E2562_028399</name>
</gene>
<name>A0A6G1E1Y3_9ORYZ</name>
<sequence length="142" mass="15581">MGQEGGKRREGAEWRIGMRRGKDWRTGDRIGALASGLVRGRRRESYGAWAGAGVVHGERKEAEAACGMWAGEERRAQEGKERHAGAAGEGRHIGGVRRRREIWGRSTGSFFDEEELGADSCASSYDYDSALGRVTKLVTNNI</sequence>
<dbReference type="EMBL" id="SPHZ02000005">
    <property type="protein sequence ID" value="KAF0919115.1"/>
    <property type="molecule type" value="Genomic_DNA"/>
</dbReference>
<reference evidence="1 2" key="1">
    <citation type="submission" date="2019-11" db="EMBL/GenBank/DDBJ databases">
        <title>Whole genome sequence of Oryza granulata.</title>
        <authorList>
            <person name="Li W."/>
        </authorList>
    </citation>
    <scope>NUCLEOTIDE SEQUENCE [LARGE SCALE GENOMIC DNA]</scope>
    <source>
        <strain evidence="2">cv. Menghai</strain>
        <tissue evidence="1">Leaf</tissue>
    </source>
</reference>
<evidence type="ECO:0000313" key="2">
    <source>
        <dbReference type="Proteomes" id="UP000479710"/>
    </source>
</evidence>
<protein>
    <submittedName>
        <fullName evidence="1">Uncharacterized protein</fullName>
    </submittedName>
</protein>
<proteinExistence type="predicted"/>